<evidence type="ECO:0000259" key="4">
    <source>
        <dbReference type="PROSITE" id="PS50995"/>
    </source>
</evidence>
<proteinExistence type="predicted"/>
<dbReference type="Gene3D" id="1.10.10.10">
    <property type="entry name" value="Winged helix-like DNA-binding domain superfamily/Winged helix DNA-binding domain"/>
    <property type="match status" value="1"/>
</dbReference>
<name>A0ABT2TCN5_9FIRM</name>
<evidence type="ECO:0000313" key="6">
    <source>
        <dbReference type="Proteomes" id="UP001652394"/>
    </source>
</evidence>
<keyword evidence="6" id="KW-1185">Reference proteome</keyword>
<organism evidence="5 6">
    <name type="scientific">Faecalicatena acetigenes</name>
    <dbReference type="NCBI Taxonomy" id="2981790"/>
    <lineage>
        <taxon>Bacteria</taxon>
        <taxon>Bacillati</taxon>
        <taxon>Bacillota</taxon>
        <taxon>Clostridia</taxon>
        <taxon>Lachnospirales</taxon>
        <taxon>Lachnospiraceae</taxon>
        <taxon>Faecalicatena</taxon>
    </lineage>
</organism>
<protein>
    <submittedName>
        <fullName evidence="5">MarR family transcriptional regulator</fullName>
    </submittedName>
</protein>
<evidence type="ECO:0000256" key="2">
    <source>
        <dbReference type="ARBA" id="ARBA00023125"/>
    </source>
</evidence>
<dbReference type="Proteomes" id="UP001652394">
    <property type="component" value="Unassembled WGS sequence"/>
</dbReference>
<evidence type="ECO:0000313" key="5">
    <source>
        <dbReference type="EMBL" id="MCU6747961.1"/>
    </source>
</evidence>
<dbReference type="InterPro" id="IPR036390">
    <property type="entry name" value="WH_DNA-bd_sf"/>
</dbReference>
<keyword evidence="2" id="KW-0238">DNA-binding</keyword>
<sequence>MKCDMSHIPTIGLIGILRHRCEQRAKEMFGKYDLNKTHANILFSLHQSQPLSQKELAERLNVTPPSITSAIQKMEKAGYISRKADEKDQRIMRLELAQRGRDCIENVKKVAQQLDEMMFQGMSTEEKLLMRRMLLQVCENLAEER</sequence>
<dbReference type="CDD" id="cd00090">
    <property type="entry name" value="HTH_ARSR"/>
    <property type="match status" value="1"/>
</dbReference>
<keyword evidence="3" id="KW-0804">Transcription</keyword>
<dbReference type="RefSeq" id="WP_059068186.1">
    <property type="nucleotide sequence ID" value="NZ_JAOQJX010000014.1"/>
</dbReference>
<accession>A0ABT2TCN5</accession>
<dbReference type="EMBL" id="JAOQJX010000014">
    <property type="protein sequence ID" value="MCU6747961.1"/>
    <property type="molecule type" value="Genomic_DNA"/>
</dbReference>
<dbReference type="PANTHER" id="PTHR42756">
    <property type="entry name" value="TRANSCRIPTIONAL REGULATOR, MARR"/>
    <property type="match status" value="1"/>
</dbReference>
<comment type="caution">
    <text evidence="5">The sequence shown here is derived from an EMBL/GenBank/DDBJ whole genome shotgun (WGS) entry which is preliminary data.</text>
</comment>
<evidence type="ECO:0000256" key="1">
    <source>
        <dbReference type="ARBA" id="ARBA00023015"/>
    </source>
</evidence>
<dbReference type="PROSITE" id="PS50995">
    <property type="entry name" value="HTH_MARR_2"/>
    <property type="match status" value="1"/>
</dbReference>
<keyword evidence="1" id="KW-0805">Transcription regulation</keyword>
<feature type="domain" description="HTH marR-type" evidence="4">
    <location>
        <begin position="1"/>
        <end position="139"/>
    </location>
</feature>
<dbReference type="SUPFAM" id="SSF46785">
    <property type="entry name" value="Winged helix' DNA-binding domain"/>
    <property type="match status" value="1"/>
</dbReference>
<gene>
    <name evidence="5" type="ORF">OCV51_09910</name>
</gene>
<evidence type="ECO:0000256" key="3">
    <source>
        <dbReference type="ARBA" id="ARBA00023163"/>
    </source>
</evidence>
<dbReference type="PRINTS" id="PR00598">
    <property type="entry name" value="HTHMARR"/>
</dbReference>
<dbReference type="InterPro" id="IPR011991">
    <property type="entry name" value="ArsR-like_HTH"/>
</dbReference>
<dbReference type="Pfam" id="PF01047">
    <property type="entry name" value="MarR"/>
    <property type="match status" value="1"/>
</dbReference>
<dbReference type="InterPro" id="IPR036388">
    <property type="entry name" value="WH-like_DNA-bd_sf"/>
</dbReference>
<reference evidence="5 6" key="1">
    <citation type="journal article" date="2021" name="ISME Commun">
        <title>Automated analysis of genomic sequences facilitates high-throughput and comprehensive description of bacteria.</title>
        <authorList>
            <person name="Hitch T.C.A."/>
        </authorList>
    </citation>
    <scope>NUCLEOTIDE SEQUENCE [LARGE SCALE GENOMIC DNA]</scope>
    <source>
        <strain evidence="5 6">H2_18</strain>
    </source>
</reference>
<dbReference type="InterPro" id="IPR000835">
    <property type="entry name" value="HTH_MarR-typ"/>
</dbReference>
<dbReference type="SMART" id="SM00347">
    <property type="entry name" value="HTH_MARR"/>
    <property type="match status" value="1"/>
</dbReference>
<dbReference type="PANTHER" id="PTHR42756:SF1">
    <property type="entry name" value="TRANSCRIPTIONAL REPRESSOR OF EMRAB OPERON"/>
    <property type="match status" value="1"/>
</dbReference>